<gene>
    <name evidence="1" type="ORF">RCOM_1240340</name>
</gene>
<proteinExistence type="predicted"/>
<evidence type="ECO:0000313" key="2">
    <source>
        <dbReference type="Proteomes" id="UP000008311"/>
    </source>
</evidence>
<accession>B9SF68</accession>
<reference evidence="2" key="1">
    <citation type="journal article" date="2010" name="Nat. Biotechnol.">
        <title>Draft genome sequence of the oilseed species Ricinus communis.</title>
        <authorList>
            <person name="Chan A.P."/>
            <person name="Crabtree J."/>
            <person name="Zhao Q."/>
            <person name="Lorenzi H."/>
            <person name="Orvis J."/>
            <person name="Puiu D."/>
            <person name="Melake-Berhan A."/>
            <person name="Jones K.M."/>
            <person name="Redman J."/>
            <person name="Chen G."/>
            <person name="Cahoon E.B."/>
            <person name="Gedil M."/>
            <person name="Stanke M."/>
            <person name="Haas B.J."/>
            <person name="Wortman J.R."/>
            <person name="Fraser-Liggett C.M."/>
            <person name="Ravel J."/>
            <person name="Rabinowicz P.D."/>
        </authorList>
    </citation>
    <scope>NUCLEOTIDE SEQUENCE [LARGE SCALE GENOMIC DNA]</scope>
    <source>
        <strain evidence="2">cv. Hale</strain>
    </source>
</reference>
<dbReference type="InParanoid" id="B9SF68"/>
<dbReference type="Proteomes" id="UP000008311">
    <property type="component" value="Unassembled WGS sequence"/>
</dbReference>
<dbReference type="EMBL" id="EQ973943">
    <property type="protein sequence ID" value="EEF37747.1"/>
    <property type="molecule type" value="Genomic_DNA"/>
</dbReference>
<dbReference type="AlphaFoldDB" id="B9SF68"/>
<name>B9SF68_RICCO</name>
<evidence type="ECO:0000313" key="1">
    <source>
        <dbReference type="EMBL" id="EEF37747.1"/>
    </source>
</evidence>
<protein>
    <submittedName>
        <fullName evidence="1">Uncharacterized protein</fullName>
    </submittedName>
</protein>
<sequence length="76" mass="8677">MPMCVERLMQQVSWKRAEGVVAQALWKQDPCATQQLQHVGWPLSSCFGILFIQVKQPTNLSLTPFKNNSFPHHLSL</sequence>
<organism evidence="1 2">
    <name type="scientific">Ricinus communis</name>
    <name type="common">Castor bean</name>
    <dbReference type="NCBI Taxonomy" id="3988"/>
    <lineage>
        <taxon>Eukaryota</taxon>
        <taxon>Viridiplantae</taxon>
        <taxon>Streptophyta</taxon>
        <taxon>Embryophyta</taxon>
        <taxon>Tracheophyta</taxon>
        <taxon>Spermatophyta</taxon>
        <taxon>Magnoliopsida</taxon>
        <taxon>eudicotyledons</taxon>
        <taxon>Gunneridae</taxon>
        <taxon>Pentapetalae</taxon>
        <taxon>rosids</taxon>
        <taxon>fabids</taxon>
        <taxon>Malpighiales</taxon>
        <taxon>Euphorbiaceae</taxon>
        <taxon>Acalyphoideae</taxon>
        <taxon>Acalypheae</taxon>
        <taxon>Ricinus</taxon>
    </lineage>
</organism>
<keyword evidence="2" id="KW-1185">Reference proteome</keyword>